<feature type="compositionally biased region" description="Basic and acidic residues" evidence="12">
    <location>
        <begin position="90"/>
        <end position="109"/>
    </location>
</feature>
<evidence type="ECO:0000256" key="9">
    <source>
        <dbReference type="ARBA" id="ARBA00023054"/>
    </source>
</evidence>
<evidence type="ECO:0000256" key="10">
    <source>
        <dbReference type="ARBA" id="ARBA00023242"/>
    </source>
</evidence>
<dbReference type="GO" id="GO:0006487">
    <property type="term" value="P:protein N-linked glycosylation"/>
    <property type="evidence" value="ECO:0007669"/>
    <property type="project" value="TreeGrafter"/>
</dbReference>
<dbReference type="CDD" id="cd16618">
    <property type="entry name" value="mRING-HC-C4C4_CNOT4"/>
    <property type="match status" value="1"/>
</dbReference>
<dbReference type="InterPro" id="IPR013083">
    <property type="entry name" value="Znf_RING/FYVE/PHD"/>
</dbReference>
<reference evidence="15" key="1">
    <citation type="journal article" date="2023" name="Mol. Plant Microbe Interact.">
        <title>Elucidating the Obligate Nature and Biological Capacity of an Invasive Fungal Corn Pathogen.</title>
        <authorList>
            <person name="MacCready J.S."/>
            <person name="Roggenkamp E.M."/>
            <person name="Gdanetz K."/>
            <person name="Chilvers M.I."/>
        </authorList>
    </citation>
    <scope>NUCLEOTIDE SEQUENCE</scope>
    <source>
        <strain evidence="15">PM02</strain>
    </source>
</reference>
<evidence type="ECO:0000313" key="15">
    <source>
        <dbReference type="EMBL" id="KAK2074584.1"/>
    </source>
</evidence>
<feature type="region of interest" description="Disordered" evidence="12">
    <location>
        <begin position="872"/>
        <end position="898"/>
    </location>
</feature>
<dbReference type="InterPro" id="IPR039515">
    <property type="entry name" value="NOT4_mRING-HC-C4C4"/>
</dbReference>
<feature type="transmembrane region" description="Helical" evidence="13">
    <location>
        <begin position="1067"/>
        <end position="1088"/>
    </location>
</feature>
<dbReference type="GO" id="GO:0008270">
    <property type="term" value="F:zinc ion binding"/>
    <property type="evidence" value="ECO:0007669"/>
    <property type="project" value="UniProtKB-KW"/>
</dbReference>
<dbReference type="GO" id="GO:0003723">
    <property type="term" value="F:RNA binding"/>
    <property type="evidence" value="ECO:0007669"/>
    <property type="project" value="UniProtKB-KW"/>
</dbReference>
<evidence type="ECO:0000256" key="8">
    <source>
        <dbReference type="ARBA" id="ARBA00022884"/>
    </source>
</evidence>
<feature type="region of interest" description="Disordered" evidence="12">
    <location>
        <begin position="292"/>
        <end position="385"/>
    </location>
</feature>
<feature type="domain" description="RING-type" evidence="14">
    <location>
        <begin position="15"/>
        <end position="58"/>
    </location>
</feature>
<gene>
    <name evidence="15" type="ORF">P8C59_008779</name>
</gene>
<evidence type="ECO:0000256" key="3">
    <source>
        <dbReference type="ARBA" id="ARBA00022676"/>
    </source>
</evidence>
<feature type="region of interest" description="Disordered" evidence="12">
    <location>
        <begin position="418"/>
        <end position="461"/>
    </location>
</feature>
<feature type="compositionally biased region" description="Basic and acidic residues" evidence="12">
    <location>
        <begin position="1034"/>
        <end position="1043"/>
    </location>
</feature>
<accession>A0AAD9IBB5</accession>
<feature type="compositionally biased region" description="Polar residues" evidence="12">
    <location>
        <begin position="371"/>
        <end position="385"/>
    </location>
</feature>
<feature type="compositionally biased region" description="Low complexity" evidence="12">
    <location>
        <begin position="872"/>
        <end position="886"/>
    </location>
</feature>
<dbReference type="Proteomes" id="UP001217918">
    <property type="component" value="Unassembled WGS sequence"/>
</dbReference>
<evidence type="ECO:0000313" key="16">
    <source>
        <dbReference type="Proteomes" id="UP001217918"/>
    </source>
</evidence>
<feature type="transmembrane region" description="Helical" evidence="13">
    <location>
        <begin position="968"/>
        <end position="992"/>
    </location>
</feature>
<keyword evidence="8" id="KW-0694">RNA-binding</keyword>
<keyword evidence="9" id="KW-0175">Coiled coil</keyword>
<feature type="region of interest" description="Disordered" evidence="12">
    <location>
        <begin position="161"/>
        <end position="197"/>
    </location>
</feature>
<sequence>MAPQDTYIEEEDELCPLCIEEFDLQDRFFKPCPCGYQICQFCFNNIRNNVNGLCPACRRPYNDKTIEWRTPSAEEIAEYEARKQSNNKKRLTDQRQKETQKRESEKDSRKNLVGVRVVQKNLVYVTGLTPTVREDELLKTLRKPEFFGQYGNIQKISISNRKGSFGPSSEENPKTVATAEMPQDSTCAGDPNHRSNGAATKAFSVQLSALASGSLPALAPGNQALDAGKLDLADPSILQARIQHQQQSNAGVGQALFGAQSQGGYNPGMVYGNQYGGSEVISDSASIFSASVSASRTNSPPPGGMVGSAPMRTTTRSQQRKQRKDAGKRDAPPTVAAVPVPEPEAEIGPIIGRKKKQKKDKGKEKVGSAHATPSGSRPETPIGQQVSVLATPAKEGKEIKQDGKQEAKAEIQVEVKEETSTYRSTANETTNVLDDKAPRKVATSVKKEGADGGADLSNGSDPTPLQIFQDLVHAGLLAVAPENLELFKSFNSHRPETIPGMGEYAFPPGHGTTLQRDGAPHNRLGNNSVIGEEDTTAMLAGHVVRKVVDGVRILLTADFDCVRNLSEEEESRFLEYQNRIREDASNPAAYAHQRNEASGGFSLIKGRAVPNGLPSYWPQSAAAYSPDPLSKVQRDEAIYYINQYVMPRLNLGPANLNMQGPAWRSVFPDGKVNVAATAARLNAIAPWIYGNSLNNEGAAKAEDGHQDAAAPELNYPGPVGSFDDSTPILGGLGLPESNAMSSASSSSLEAALPQAVLEAAYAKRRALPMTAPAGQPSVSAIAGLLSNTGAASSSAAAMSMAAFLAGVPQSAMADLPADKARLAHGAAATMTAAASQAASSLLANLPSSTTAALPDLTPYMAKTTAGAAAAVPTPLPATPLRAPSSGSGSGSGSLSQRPYTHAPIMKLEDAESQLALARKETEKLEKGLNGLMKRNRRLLVLLTRVRGSPAMRALAEIRPGGLGEAACAALWIAVVLAEAIVAVLVRCAAVGMSWARRGRVRRAFWRSEDDKTSEGTSPGRWRHSRGLLAAWHGHGHDHDHGKPADAPATTMPRRLLPRRARWLLRLLARRAVLVPLALVAAALLLDVWRHGRSFAVRRPAGGVELDAPFSTACQEPDVTAPRENATLVMLARNADLAKAVRTLESVERHFNRWFHYPVVFLNDEPWSDDFVRALRAAASGDTRFEVIPPGEWTFPSFVDPEDARQSIAQQGRDGILYAGLETYHHMCRFYSGNFYKLKALEQYKWYWRIEPDVDFHCAITYDPFREMARHDKVYGFTIALWEEPRTCPSLFRHMSDWKERHQVATTELWKAMMAPSWVPWPFRSWMSWFSHRDRRGDSWSLCHYWSNFEIADLDFFRRREYQELFEFLDRTGGFYYERWGDAAVHSIAVGMLLEPEQVHHFDDFGYRHDWYFQCPNNAPGGQLEGSAALGGAYEWAPERAGGIGCRCECDGNLMRNHASYCLHKLKQPNTQHRLSAWQWAKSWFF</sequence>
<keyword evidence="13" id="KW-1133">Transmembrane helix</keyword>
<dbReference type="EMBL" id="JAQQPM010000008">
    <property type="protein sequence ID" value="KAK2074584.1"/>
    <property type="molecule type" value="Genomic_DNA"/>
</dbReference>
<keyword evidence="16" id="KW-1185">Reference proteome</keyword>
<keyword evidence="4" id="KW-0808">Transferase</keyword>
<comment type="caution">
    <text evidence="15">The sequence shown here is derived from an EMBL/GenBank/DDBJ whole genome shotgun (WGS) entry which is preliminary data.</text>
</comment>
<dbReference type="GO" id="GO:0016020">
    <property type="term" value="C:membrane"/>
    <property type="evidence" value="ECO:0007669"/>
    <property type="project" value="InterPro"/>
</dbReference>
<keyword evidence="13" id="KW-0472">Membrane</keyword>
<evidence type="ECO:0000256" key="1">
    <source>
        <dbReference type="ARBA" id="ARBA00004123"/>
    </source>
</evidence>
<dbReference type="GO" id="GO:0000026">
    <property type="term" value="F:alpha-1,2-mannosyltransferase activity"/>
    <property type="evidence" value="ECO:0007669"/>
    <property type="project" value="TreeGrafter"/>
</dbReference>
<keyword evidence="10" id="KW-0539">Nucleus</keyword>
<evidence type="ECO:0000256" key="2">
    <source>
        <dbReference type="ARBA" id="ARBA00007677"/>
    </source>
</evidence>
<dbReference type="PROSITE" id="PS50089">
    <property type="entry name" value="ZF_RING_2"/>
    <property type="match status" value="1"/>
</dbReference>
<dbReference type="Pfam" id="PF14570">
    <property type="entry name" value="zf-RING_4"/>
    <property type="match status" value="1"/>
</dbReference>
<protein>
    <recommendedName>
        <fullName evidence="14">RING-type domain-containing protein</fullName>
    </recommendedName>
</protein>
<dbReference type="SUPFAM" id="SSF53448">
    <property type="entry name" value="Nucleotide-diphospho-sugar transferases"/>
    <property type="match status" value="1"/>
</dbReference>
<dbReference type="GO" id="GO:0005794">
    <property type="term" value="C:Golgi apparatus"/>
    <property type="evidence" value="ECO:0007669"/>
    <property type="project" value="TreeGrafter"/>
</dbReference>
<feature type="region of interest" description="Disordered" evidence="12">
    <location>
        <begin position="80"/>
        <end position="109"/>
    </location>
</feature>
<evidence type="ECO:0000256" key="11">
    <source>
        <dbReference type="PROSITE-ProRule" id="PRU00175"/>
    </source>
</evidence>
<comment type="subcellular location">
    <subcellularLocation>
        <location evidence="1">Nucleus</location>
    </subcellularLocation>
</comment>
<evidence type="ECO:0000256" key="12">
    <source>
        <dbReference type="SAM" id="MobiDB-lite"/>
    </source>
</evidence>
<dbReference type="PANTHER" id="PTHR31121">
    <property type="entry name" value="ALPHA-1,2 MANNOSYLTRANSFERASE KTR1"/>
    <property type="match status" value="1"/>
</dbReference>
<organism evidence="15 16">
    <name type="scientific">Phyllachora maydis</name>
    <dbReference type="NCBI Taxonomy" id="1825666"/>
    <lineage>
        <taxon>Eukaryota</taxon>
        <taxon>Fungi</taxon>
        <taxon>Dikarya</taxon>
        <taxon>Ascomycota</taxon>
        <taxon>Pezizomycotina</taxon>
        <taxon>Sordariomycetes</taxon>
        <taxon>Sordariomycetidae</taxon>
        <taxon>Phyllachorales</taxon>
        <taxon>Phyllachoraceae</taxon>
        <taxon>Phyllachora</taxon>
    </lineage>
</organism>
<evidence type="ECO:0000256" key="6">
    <source>
        <dbReference type="ARBA" id="ARBA00022771"/>
    </source>
</evidence>
<dbReference type="InterPro" id="IPR002685">
    <property type="entry name" value="Glyco_trans_15"/>
</dbReference>
<proteinExistence type="inferred from homology"/>
<feature type="compositionally biased region" description="Polar residues" evidence="12">
    <location>
        <begin position="421"/>
        <end position="432"/>
    </location>
</feature>
<keyword evidence="13" id="KW-0812">Transmembrane</keyword>
<dbReference type="InterPro" id="IPR029044">
    <property type="entry name" value="Nucleotide-diphossugar_trans"/>
</dbReference>
<dbReference type="SUPFAM" id="SSF57850">
    <property type="entry name" value="RING/U-box"/>
    <property type="match status" value="1"/>
</dbReference>
<dbReference type="GO" id="GO:0000032">
    <property type="term" value="P:cell wall mannoprotein biosynthetic process"/>
    <property type="evidence" value="ECO:0007669"/>
    <property type="project" value="TreeGrafter"/>
</dbReference>
<dbReference type="Pfam" id="PF01793">
    <property type="entry name" value="Glyco_transf_15"/>
    <property type="match status" value="1"/>
</dbReference>
<evidence type="ECO:0000259" key="14">
    <source>
        <dbReference type="PROSITE" id="PS50089"/>
    </source>
</evidence>
<dbReference type="Gene3D" id="3.30.70.330">
    <property type="match status" value="1"/>
</dbReference>
<feature type="compositionally biased region" description="Polar residues" evidence="12">
    <location>
        <begin position="161"/>
        <end position="170"/>
    </location>
</feature>
<dbReference type="InterPro" id="IPR001841">
    <property type="entry name" value="Znf_RING"/>
</dbReference>
<dbReference type="PANTHER" id="PTHR31121:SF2">
    <property type="entry name" value="MANNOSYLTRANSFERASE KTR5-RELATED"/>
    <property type="match status" value="1"/>
</dbReference>
<dbReference type="InterPro" id="IPR012677">
    <property type="entry name" value="Nucleotide-bd_a/b_plait_sf"/>
</dbReference>
<feature type="region of interest" description="Disordered" evidence="12">
    <location>
        <begin position="1032"/>
        <end position="1051"/>
    </location>
</feature>
<keyword evidence="6 11" id="KW-0863">Zinc-finger</keyword>
<dbReference type="Gene3D" id="3.30.40.10">
    <property type="entry name" value="Zinc/RING finger domain, C3HC4 (zinc finger)"/>
    <property type="match status" value="1"/>
</dbReference>
<keyword evidence="3" id="KW-0328">Glycosyltransferase</keyword>
<evidence type="ECO:0000256" key="7">
    <source>
        <dbReference type="ARBA" id="ARBA00022833"/>
    </source>
</evidence>
<evidence type="ECO:0000256" key="13">
    <source>
        <dbReference type="SAM" id="Phobius"/>
    </source>
</evidence>
<keyword evidence="7" id="KW-0862">Zinc</keyword>
<evidence type="ECO:0000256" key="4">
    <source>
        <dbReference type="ARBA" id="ARBA00022679"/>
    </source>
</evidence>
<dbReference type="Gene3D" id="3.90.550.10">
    <property type="entry name" value="Spore Coat Polysaccharide Biosynthesis Protein SpsA, Chain A"/>
    <property type="match status" value="1"/>
</dbReference>
<keyword evidence="5" id="KW-0479">Metal-binding</keyword>
<dbReference type="GO" id="GO:0005634">
    <property type="term" value="C:nucleus"/>
    <property type="evidence" value="ECO:0007669"/>
    <property type="project" value="UniProtKB-SubCell"/>
</dbReference>
<comment type="similarity">
    <text evidence="2">Belongs to the glycosyltransferase 15 family.</text>
</comment>
<name>A0AAD9IBB5_9PEZI</name>
<evidence type="ECO:0000256" key="5">
    <source>
        <dbReference type="ARBA" id="ARBA00022723"/>
    </source>
</evidence>
<dbReference type="FunFam" id="3.30.40.10:FF:000006">
    <property type="entry name" value="CCR4-NOT transcription complex subunit 4"/>
    <property type="match status" value="1"/>
</dbReference>